<protein>
    <submittedName>
        <fullName evidence="5">ABC transporter substrate-binding protein</fullName>
    </submittedName>
</protein>
<reference evidence="5 6" key="1">
    <citation type="submission" date="2024-06" db="EMBL/GenBank/DDBJ databases">
        <title>The Natural Products Discovery Center: Release of the First 8490 Sequenced Strains for Exploring Actinobacteria Biosynthetic Diversity.</title>
        <authorList>
            <person name="Kalkreuter E."/>
            <person name="Kautsar S.A."/>
            <person name="Yang D."/>
            <person name="Bader C.D."/>
            <person name="Teijaro C.N."/>
            <person name="Fluegel L."/>
            <person name="Davis C.M."/>
            <person name="Simpson J.R."/>
            <person name="Lauterbach L."/>
            <person name="Steele A.D."/>
            <person name="Gui C."/>
            <person name="Meng S."/>
            <person name="Li G."/>
            <person name="Viehrig K."/>
            <person name="Ye F."/>
            <person name="Su P."/>
            <person name="Kiefer A.F."/>
            <person name="Nichols A."/>
            <person name="Cepeda A.J."/>
            <person name="Yan W."/>
            <person name="Fan B."/>
            <person name="Jiang Y."/>
            <person name="Adhikari A."/>
            <person name="Zheng C.-J."/>
            <person name="Schuster L."/>
            <person name="Cowan T.M."/>
            <person name="Smanski M.J."/>
            <person name="Chevrette M.G."/>
            <person name="De Carvalho L.P.S."/>
            <person name="Shen B."/>
        </authorList>
    </citation>
    <scope>NUCLEOTIDE SEQUENCE [LARGE SCALE GENOMIC DNA]</scope>
    <source>
        <strain evidence="5 6">NPDC006286</strain>
    </source>
</reference>
<sequence length="342" mass="37442">MYDTLVWFENGDFVPQLATSWKNVDPLTWEFVLRQNVTFHNGEAFDANAVKFTMDRIMNPDQNATQRSRFGRLKSVEVVDSHTVRFHTKAPFPVLLLGLTQAFIVPPKYVAANGGKAPSKPVGTGPFKFESWSQGEKIVYVANKGYWGGAPKADRLEMRVVPDDSTRLDSFMAGEVHVNMNLPIAAIETVKRNKNAQVVHEFSRAALLLEFDTTHGGPTANKLVRQALNYAVDKQSLIATILNNTQRPLDGQLESPASLGYDKSLKAFPHDPAKAKSLLAEAGYPNGFDLVINGPIGKYPADRDLVIAICSQLEAVGVRAKPNLTDFGSFIQSVGATKAGPA</sequence>
<evidence type="ECO:0000313" key="5">
    <source>
        <dbReference type="EMBL" id="MEU0156928.1"/>
    </source>
</evidence>
<evidence type="ECO:0000256" key="1">
    <source>
        <dbReference type="ARBA" id="ARBA00005695"/>
    </source>
</evidence>
<dbReference type="Proteomes" id="UP001550348">
    <property type="component" value="Unassembled WGS sequence"/>
</dbReference>
<dbReference type="SUPFAM" id="SSF53850">
    <property type="entry name" value="Periplasmic binding protein-like II"/>
    <property type="match status" value="1"/>
</dbReference>
<dbReference type="EMBL" id="JBEXRX010000259">
    <property type="protein sequence ID" value="MEU0156928.1"/>
    <property type="molecule type" value="Genomic_DNA"/>
</dbReference>
<feature type="non-terminal residue" evidence="5">
    <location>
        <position position="342"/>
    </location>
</feature>
<dbReference type="InterPro" id="IPR039424">
    <property type="entry name" value="SBP_5"/>
</dbReference>
<dbReference type="PANTHER" id="PTHR30290:SF9">
    <property type="entry name" value="OLIGOPEPTIDE-BINDING PROTEIN APPA"/>
    <property type="match status" value="1"/>
</dbReference>
<dbReference type="PANTHER" id="PTHR30290">
    <property type="entry name" value="PERIPLASMIC BINDING COMPONENT OF ABC TRANSPORTER"/>
    <property type="match status" value="1"/>
</dbReference>
<name>A0ABV2VVX2_9ACTN</name>
<evidence type="ECO:0000256" key="3">
    <source>
        <dbReference type="ARBA" id="ARBA00022729"/>
    </source>
</evidence>
<accession>A0ABV2VVX2</accession>
<dbReference type="Pfam" id="PF00496">
    <property type="entry name" value="SBP_bac_5"/>
    <property type="match status" value="1"/>
</dbReference>
<evidence type="ECO:0000259" key="4">
    <source>
        <dbReference type="Pfam" id="PF00496"/>
    </source>
</evidence>
<evidence type="ECO:0000313" key="6">
    <source>
        <dbReference type="Proteomes" id="UP001550348"/>
    </source>
</evidence>
<organism evidence="5 6">
    <name type="scientific">Micromonospora fulviviridis</name>
    <dbReference type="NCBI Taxonomy" id="47860"/>
    <lineage>
        <taxon>Bacteria</taxon>
        <taxon>Bacillati</taxon>
        <taxon>Actinomycetota</taxon>
        <taxon>Actinomycetes</taxon>
        <taxon>Micromonosporales</taxon>
        <taxon>Micromonosporaceae</taxon>
        <taxon>Micromonospora</taxon>
    </lineage>
</organism>
<dbReference type="Gene3D" id="3.10.105.10">
    <property type="entry name" value="Dipeptide-binding Protein, Domain 3"/>
    <property type="match status" value="1"/>
</dbReference>
<gene>
    <name evidence="5" type="ORF">ABZ071_34710</name>
</gene>
<comment type="similarity">
    <text evidence="1">Belongs to the bacterial solute-binding protein 5 family.</text>
</comment>
<dbReference type="Gene3D" id="3.40.190.10">
    <property type="entry name" value="Periplasmic binding protein-like II"/>
    <property type="match status" value="1"/>
</dbReference>
<proteinExistence type="inferred from homology"/>
<dbReference type="RefSeq" id="WP_355668405.1">
    <property type="nucleotide sequence ID" value="NZ_JBEXRX010000259.1"/>
</dbReference>
<keyword evidence="2" id="KW-0813">Transport</keyword>
<keyword evidence="6" id="KW-1185">Reference proteome</keyword>
<comment type="caution">
    <text evidence="5">The sequence shown here is derived from an EMBL/GenBank/DDBJ whole genome shotgun (WGS) entry which is preliminary data.</text>
</comment>
<keyword evidence="3" id="KW-0732">Signal</keyword>
<evidence type="ECO:0000256" key="2">
    <source>
        <dbReference type="ARBA" id="ARBA00022448"/>
    </source>
</evidence>
<dbReference type="InterPro" id="IPR000914">
    <property type="entry name" value="SBP_5_dom"/>
</dbReference>
<feature type="domain" description="Solute-binding protein family 5" evidence="4">
    <location>
        <begin position="13"/>
        <end position="327"/>
    </location>
</feature>